<evidence type="ECO:0000313" key="7">
    <source>
        <dbReference type="EMBL" id="CAB4653639.1"/>
    </source>
</evidence>
<keyword evidence="3" id="KW-1133">Transmembrane helix</keyword>
<dbReference type="PANTHER" id="PTHR30518:SF2">
    <property type="entry name" value="ENDOLYTIC MUREIN TRANSGLYCOSYLASE"/>
    <property type="match status" value="1"/>
</dbReference>
<evidence type="ECO:0000256" key="5">
    <source>
        <dbReference type="ARBA" id="ARBA00023239"/>
    </source>
</evidence>
<evidence type="ECO:0000256" key="1">
    <source>
        <dbReference type="ARBA" id="ARBA00022475"/>
    </source>
</evidence>
<reference evidence="7" key="1">
    <citation type="submission" date="2020-05" db="EMBL/GenBank/DDBJ databases">
        <authorList>
            <person name="Chiriac C."/>
            <person name="Salcher M."/>
            <person name="Ghai R."/>
            <person name="Kavagutti S V."/>
        </authorList>
    </citation>
    <scope>NUCLEOTIDE SEQUENCE</scope>
</reference>
<sequence length="81" mass="9420">MPYKKLDINSKYNTYKYRGLPPGPISNPGFDAMKATVSPADGDWLYYVTVKPNDTRFTRSFEQFNVWANEFRKNEDAGLFK</sequence>
<evidence type="ECO:0000256" key="2">
    <source>
        <dbReference type="ARBA" id="ARBA00022692"/>
    </source>
</evidence>
<accession>A0A6J6L002</accession>
<name>A0A6J6L002_9ZZZZ</name>
<keyword evidence="2" id="KW-0812">Transmembrane</keyword>
<evidence type="ECO:0000256" key="3">
    <source>
        <dbReference type="ARBA" id="ARBA00022989"/>
    </source>
</evidence>
<dbReference type="GO" id="GO:0016829">
    <property type="term" value="F:lyase activity"/>
    <property type="evidence" value="ECO:0007669"/>
    <property type="project" value="UniProtKB-KW"/>
</dbReference>
<keyword evidence="6" id="KW-0961">Cell wall biogenesis/degradation</keyword>
<keyword evidence="4" id="KW-0472">Membrane</keyword>
<dbReference type="GO" id="GO:0071555">
    <property type="term" value="P:cell wall organization"/>
    <property type="evidence" value="ECO:0007669"/>
    <property type="project" value="UniProtKB-KW"/>
</dbReference>
<gene>
    <name evidence="7" type="ORF">UFOPK2234_00604</name>
</gene>
<dbReference type="AlphaFoldDB" id="A0A6J6L002"/>
<dbReference type="PANTHER" id="PTHR30518">
    <property type="entry name" value="ENDOLYTIC MUREIN TRANSGLYCOSYLASE"/>
    <property type="match status" value="1"/>
</dbReference>
<evidence type="ECO:0000256" key="4">
    <source>
        <dbReference type="ARBA" id="ARBA00023136"/>
    </source>
</evidence>
<dbReference type="InterPro" id="IPR003770">
    <property type="entry name" value="MLTG-like"/>
</dbReference>
<protein>
    <submittedName>
        <fullName evidence="7">Unannotated protein</fullName>
    </submittedName>
</protein>
<keyword evidence="5" id="KW-0456">Lyase</keyword>
<keyword evidence="1" id="KW-1003">Cell membrane</keyword>
<dbReference type="Pfam" id="PF02618">
    <property type="entry name" value="YceG"/>
    <property type="match status" value="1"/>
</dbReference>
<evidence type="ECO:0000256" key="6">
    <source>
        <dbReference type="ARBA" id="ARBA00023316"/>
    </source>
</evidence>
<organism evidence="7">
    <name type="scientific">freshwater metagenome</name>
    <dbReference type="NCBI Taxonomy" id="449393"/>
    <lineage>
        <taxon>unclassified sequences</taxon>
        <taxon>metagenomes</taxon>
        <taxon>ecological metagenomes</taxon>
    </lineage>
</organism>
<dbReference type="EMBL" id="CAEZWG010000110">
    <property type="protein sequence ID" value="CAB4653639.1"/>
    <property type="molecule type" value="Genomic_DNA"/>
</dbReference>
<proteinExistence type="predicted"/>